<comment type="similarity">
    <text evidence="2">Belongs to the EamA transporter family.</text>
</comment>
<accession>A0A2T1EK65</accession>
<reference evidence="10" key="1">
    <citation type="submission" date="2018-02" db="EMBL/GenBank/DDBJ databases">
        <authorList>
            <person name="Moore K."/>
            <person name="Momper L."/>
        </authorList>
    </citation>
    <scope>NUCLEOTIDE SEQUENCE [LARGE SCALE GENOMIC DNA]</scope>
    <source>
        <strain evidence="10">ULC18</strain>
    </source>
</reference>
<keyword evidence="4 7" id="KW-0812">Transmembrane</keyword>
<feature type="domain" description="EamA" evidence="8">
    <location>
        <begin position="187"/>
        <end position="321"/>
    </location>
</feature>
<keyword evidence="3" id="KW-1003">Cell membrane</keyword>
<keyword evidence="6 7" id="KW-0472">Membrane</keyword>
<evidence type="ECO:0000259" key="8">
    <source>
        <dbReference type="Pfam" id="PF00892"/>
    </source>
</evidence>
<feature type="transmembrane region" description="Helical" evidence="7">
    <location>
        <begin position="281"/>
        <end position="300"/>
    </location>
</feature>
<dbReference type="PANTHER" id="PTHR32322">
    <property type="entry name" value="INNER MEMBRANE TRANSPORTER"/>
    <property type="match status" value="1"/>
</dbReference>
<evidence type="ECO:0000313" key="9">
    <source>
        <dbReference type="EMBL" id="PSB33093.1"/>
    </source>
</evidence>
<evidence type="ECO:0000256" key="1">
    <source>
        <dbReference type="ARBA" id="ARBA00004651"/>
    </source>
</evidence>
<evidence type="ECO:0000313" key="10">
    <source>
        <dbReference type="Proteomes" id="UP000239576"/>
    </source>
</evidence>
<proteinExistence type="inferred from homology"/>
<evidence type="ECO:0000256" key="7">
    <source>
        <dbReference type="SAM" id="Phobius"/>
    </source>
</evidence>
<keyword evidence="5 7" id="KW-1133">Transmembrane helix</keyword>
<organism evidence="9 10">
    <name type="scientific">Stenomitos frigidus ULC18</name>
    <dbReference type="NCBI Taxonomy" id="2107698"/>
    <lineage>
        <taxon>Bacteria</taxon>
        <taxon>Bacillati</taxon>
        <taxon>Cyanobacteriota</taxon>
        <taxon>Cyanophyceae</taxon>
        <taxon>Leptolyngbyales</taxon>
        <taxon>Leptolyngbyaceae</taxon>
        <taxon>Stenomitos</taxon>
    </lineage>
</organism>
<dbReference type="InterPro" id="IPR050638">
    <property type="entry name" value="AA-Vitamin_Transporters"/>
</dbReference>
<feature type="transmembrane region" description="Helical" evidence="7">
    <location>
        <begin position="306"/>
        <end position="326"/>
    </location>
</feature>
<name>A0A2T1EK65_9CYAN</name>
<comment type="caution">
    <text evidence="9">The sequence shown here is derived from an EMBL/GenBank/DDBJ whole genome shotgun (WGS) entry which is preliminary data.</text>
</comment>
<dbReference type="PANTHER" id="PTHR32322:SF18">
    <property type="entry name" value="S-ADENOSYLMETHIONINE_S-ADENOSYLHOMOCYSTEINE TRANSPORTER"/>
    <property type="match status" value="1"/>
</dbReference>
<feature type="transmembrane region" description="Helical" evidence="7">
    <location>
        <begin position="249"/>
        <end position="269"/>
    </location>
</feature>
<dbReference type="Pfam" id="PF00892">
    <property type="entry name" value="EamA"/>
    <property type="match status" value="2"/>
</dbReference>
<reference evidence="9 10" key="2">
    <citation type="submission" date="2018-03" db="EMBL/GenBank/DDBJ databases">
        <title>The ancient ancestry and fast evolution of plastids.</title>
        <authorList>
            <person name="Moore K.R."/>
            <person name="Magnabosco C."/>
            <person name="Momper L."/>
            <person name="Gold D.A."/>
            <person name="Bosak T."/>
            <person name="Fournier G.P."/>
        </authorList>
    </citation>
    <scope>NUCLEOTIDE SEQUENCE [LARGE SCALE GENOMIC DNA]</scope>
    <source>
        <strain evidence="9 10">ULC18</strain>
    </source>
</reference>
<dbReference type="InterPro" id="IPR037185">
    <property type="entry name" value="EmrE-like"/>
</dbReference>
<dbReference type="RefSeq" id="WP_106255155.1">
    <property type="nucleotide sequence ID" value="NZ_CAWNSW010000058.1"/>
</dbReference>
<dbReference type="SUPFAM" id="SSF103481">
    <property type="entry name" value="Multidrug resistance efflux transporter EmrE"/>
    <property type="match status" value="2"/>
</dbReference>
<feature type="transmembrane region" description="Helical" evidence="7">
    <location>
        <begin position="98"/>
        <end position="118"/>
    </location>
</feature>
<evidence type="ECO:0000256" key="3">
    <source>
        <dbReference type="ARBA" id="ARBA00022475"/>
    </source>
</evidence>
<gene>
    <name evidence="9" type="ORF">C7B82_04665</name>
</gene>
<protein>
    <submittedName>
        <fullName evidence="9">EamA family transporter</fullName>
    </submittedName>
</protein>
<evidence type="ECO:0000256" key="5">
    <source>
        <dbReference type="ARBA" id="ARBA00022989"/>
    </source>
</evidence>
<feature type="transmembrane region" description="Helical" evidence="7">
    <location>
        <begin position="182"/>
        <end position="204"/>
    </location>
</feature>
<dbReference type="AlphaFoldDB" id="A0A2T1EK65"/>
<sequence>MGHSSPQQATAFSRFMHRIPGQAYLWFAVLIFGASSAVTRKITEIGAQHFVDGQNPISLCNVLFVGNLCALLVLVIIYRQQWHLPTLRQRSGREWRSLIMVAILSGALAPGLIFQALATTQVTNVVLVSRLEPPLTLALSIWLLGDRVNIWEIMGAIAAFIGVGLTIFLQPARDSMMHMGGFHIGVGELLATLGAIALAVSTILGKKRLSKVPLGLYSVVRTGLGTLVFFIVALVLYGHNHFMGVLSPFLWKWMLLYGVIIVVVGQSFWLTGLRASSVSTASIVGSFAPIVGIVAAYLILGEVPTLAQYIGGSVILLGLLLSQIGLQRRMARQLAVATAESVPAEQAIETNMGFKGI</sequence>
<keyword evidence="10" id="KW-1185">Reference proteome</keyword>
<evidence type="ECO:0000256" key="2">
    <source>
        <dbReference type="ARBA" id="ARBA00007362"/>
    </source>
</evidence>
<evidence type="ECO:0000256" key="6">
    <source>
        <dbReference type="ARBA" id="ARBA00023136"/>
    </source>
</evidence>
<feature type="domain" description="EamA" evidence="8">
    <location>
        <begin position="34"/>
        <end position="167"/>
    </location>
</feature>
<dbReference type="EMBL" id="PVWK01000021">
    <property type="protein sequence ID" value="PSB33093.1"/>
    <property type="molecule type" value="Genomic_DNA"/>
</dbReference>
<comment type="subcellular location">
    <subcellularLocation>
        <location evidence="1">Cell membrane</location>
        <topology evidence="1">Multi-pass membrane protein</topology>
    </subcellularLocation>
</comment>
<dbReference type="OrthoDB" id="505666at2"/>
<evidence type="ECO:0000256" key="4">
    <source>
        <dbReference type="ARBA" id="ARBA00022692"/>
    </source>
</evidence>
<dbReference type="GO" id="GO:0005886">
    <property type="term" value="C:plasma membrane"/>
    <property type="evidence" value="ECO:0007669"/>
    <property type="project" value="UniProtKB-SubCell"/>
</dbReference>
<feature type="transmembrane region" description="Helical" evidence="7">
    <location>
        <begin position="151"/>
        <end position="170"/>
    </location>
</feature>
<feature type="transmembrane region" description="Helical" evidence="7">
    <location>
        <begin position="23"/>
        <end position="43"/>
    </location>
</feature>
<feature type="transmembrane region" description="Helical" evidence="7">
    <location>
        <begin position="55"/>
        <end position="78"/>
    </location>
</feature>
<feature type="transmembrane region" description="Helical" evidence="7">
    <location>
        <begin position="124"/>
        <end position="144"/>
    </location>
</feature>
<feature type="transmembrane region" description="Helical" evidence="7">
    <location>
        <begin position="216"/>
        <end position="237"/>
    </location>
</feature>
<dbReference type="InterPro" id="IPR000620">
    <property type="entry name" value="EamA_dom"/>
</dbReference>
<dbReference type="Proteomes" id="UP000239576">
    <property type="component" value="Unassembled WGS sequence"/>
</dbReference>